<dbReference type="OrthoDB" id="2579508at2759"/>
<dbReference type="Proteomes" id="UP000007148">
    <property type="component" value="Unassembled WGS sequence"/>
</dbReference>
<gene>
    <name evidence="2" type="ORF">PIIN_02242</name>
</gene>
<keyword evidence="3" id="KW-1185">Reference proteome</keyword>
<dbReference type="HOGENOM" id="CLU_515903_0_0_1"/>
<dbReference type="EMBL" id="CAFZ01000031">
    <property type="protein sequence ID" value="CCA68376.1"/>
    <property type="molecule type" value="Genomic_DNA"/>
</dbReference>
<comment type="caution">
    <text evidence="2">The sequence shown here is derived from an EMBL/GenBank/DDBJ whole genome shotgun (WGS) entry which is preliminary data.</text>
</comment>
<accession>G4TAP9</accession>
<evidence type="ECO:0000256" key="1">
    <source>
        <dbReference type="SAM" id="MobiDB-lite"/>
    </source>
</evidence>
<sequence>MILLFGKNKGSAQVVASMSKYTTVHNVPGHSLSRRKDRTVNVQRHLASFELPGLFLADETPNLPLDGRKAHRNHLQTFYDGSRRLQTILRLKQALIHLMIIDYVDERSNAHNVRMVLPSQDVSLPNPVSSVLDVSKYVEQHVLKTSEAALRVTNPQFADYGWSCITNPKEIDAELMCIHALHNSNSQSPPKMLLFTQSPWVLSERDFVNFVRSKSMPQTPRQLTGKERLWAKIYDECTARKCRWFAVTSYFQWTFGYQAAFIMLDVPTMKPWIPAVTPLQALHYWIASSLQLPHSFVPDRVMETPHVLSTPSISSNRSSKVRQVFQNSDSEATSDDSDADNMTTYSRFRPAEESVVTGLDLSSEPIVNPNPNAPAMDFNVKPRANTTRSAKLDLPTPGDQFTKEALLPPRLTTMTRFSTANEPSSALARHREIAAAREEMQANRRRLATLDWLDEEEWGAQYGGPDVAYGYQPMKGLGMAGNDDLDEPPSPTSSDGSCSSLFVVGSRPEGGKSLFALAPKQTTRQFNV</sequence>
<proteinExistence type="predicted"/>
<feature type="region of interest" description="Disordered" evidence="1">
    <location>
        <begin position="308"/>
        <end position="347"/>
    </location>
</feature>
<evidence type="ECO:0000313" key="3">
    <source>
        <dbReference type="Proteomes" id="UP000007148"/>
    </source>
</evidence>
<organism evidence="2 3">
    <name type="scientific">Serendipita indica (strain DSM 11827)</name>
    <name type="common">Root endophyte fungus</name>
    <name type="synonym">Piriformospora indica</name>
    <dbReference type="NCBI Taxonomy" id="1109443"/>
    <lineage>
        <taxon>Eukaryota</taxon>
        <taxon>Fungi</taxon>
        <taxon>Dikarya</taxon>
        <taxon>Basidiomycota</taxon>
        <taxon>Agaricomycotina</taxon>
        <taxon>Agaricomycetes</taxon>
        <taxon>Sebacinales</taxon>
        <taxon>Serendipitaceae</taxon>
        <taxon>Serendipita</taxon>
    </lineage>
</organism>
<dbReference type="InParanoid" id="G4TAP9"/>
<feature type="region of interest" description="Disordered" evidence="1">
    <location>
        <begin position="479"/>
        <end position="501"/>
    </location>
</feature>
<protein>
    <submittedName>
        <fullName evidence="2">Uncharacterized protein</fullName>
    </submittedName>
</protein>
<name>G4TAP9_SERID</name>
<dbReference type="AlphaFoldDB" id="G4TAP9"/>
<reference evidence="2 3" key="1">
    <citation type="journal article" date="2011" name="PLoS Pathog.">
        <title>Endophytic Life Strategies Decoded by Genome and Transcriptome Analyses of the Mutualistic Root Symbiont Piriformospora indica.</title>
        <authorList>
            <person name="Zuccaro A."/>
            <person name="Lahrmann U."/>
            <person name="Guldener U."/>
            <person name="Langen G."/>
            <person name="Pfiffi S."/>
            <person name="Biedenkopf D."/>
            <person name="Wong P."/>
            <person name="Samans B."/>
            <person name="Grimm C."/>
            <person name="Basiewicz M."/>
            <person name="Murat C."/>
            <person name="Martin F."/>
            <person name="Kogel K.H."/>
        </authorList>
    </citation>
    <scope>NUCLEOTIDE SEQUENCE [LARGE SCALE GENOMIC DNA]</scope>
    <source>
        <strain evidence="2 3">DSM 11827</strain>
    </source>
</reference>
<feature type="compositionally biased region" description="Polar residues" evidence="1">
    <location>
        <begin position="308"/>
        <end position="318"/>
    </location>
</feature>
<dbReference type="OMA" id="YDECTAR"/>
<evidence type="ECO:0000313" key="2">
    <source>
        <dbReference type="EMBL" id="CCA68376.1"/>
    </source>
</evidence>